<dbReference type="EMBL" id="JAHVXZ010000005">
    <property type="protein sequence ID" value="MBW1257785.1"/>
    <property type="molecule type" value="Genomic_DNA"/>
</dbReference>
<evidence type="ECO:0000313" key="1">
    <source>
        <dbReference type="EMBL" id="MBW1257785.1"/>
    </source>
</evidence>
<dbReference type="RefSeq" id="WP_218995567.1">
    <property type="nucleotide sequence ID" value="NZ_JAHVXU010000006.1"/>
</dbReference>
<dbReference type="InterPro" id="IPR056470">
    <property type="entry name" value="BesD/HalB-like"/>
</dbReference>
<proteinExistence type="predicted"/>
<comment type="caution">
    <text evidence="1">The sequence shown here is derived from an EMBL/GenBank/DDBJ whole genome shotgun (WGS) entry which is preliminary data.</text>
</comment>
<gene>
    <name evidence="1" type="ORF">KYI95_11385</name>
</gene>
<dbReference type="Proteomes" id="UP001197236">
    <property type="component" value="Unassembled WGS sequence"/>
</dbReference>
<accession>A0ABS6VEN9</accession>
<reference evidence="1 2" key="1">
    <citation type="submission" date="2021-07" db="EMBL/GenBank/DDBJ databases">
        <title>A novel phosphonate cluster across the Pantoea species complex is important for pathogenicity in onion.</title>
        <authorList>
            <person name="Zhao M."/>
            <person name="Stice S."/>
            <person name="Shin G.Y."/>
            <person name="Coutinho T."/>
            <person name="Gitaitis R."/>
            <person name="Kvitko B."/>
            <person name="Dutta B."/>
        </authorList>
    </citation>
    <scope>NUCLEOTIDE SEQUENCE [LARGE SCALE GENOMIC DNA]</scope>
    <source>
        <strain evidence="1 2">BD 382</strain>
    </source>
</reference>
<evidence type="ECO:0000313" key="2">
    <source>
        <dbReference type="Proteomes" id="UP001197236"/>
    </source>
</evidence>
<evidence type="ECO:0008006" key="3">
    <source>
        <dbReference type="Google" id="ProtNLM"/>
    </source>
</evidence>
<keyword evidence="2" id="KW-1185">Reference proteome</keyword>
<protein>
    <recommendedName>
        <fullName evidence="3">2-oxoglutarate-Fe(II)-dependent oxygenase superfamily protein</fullName>
    </recommendedName>
</protein>
<dbReference type="Pfam" id="PF23169">
    <property type="entry name" value="HalD"/>
    <property type="match status" value="1"/>
</dbReference>
<sequence>MISEFAKSFDLEAHFAGCEAEIVKWSSKFQELGFVSMDNFIPEQLRYLIELEVANCLTETAKRRDTKVSSTDNSPRKYMSCSRHDIFAMARLLPAFYSDPALFRVLEQITADKVIKVPFEPEEIVINSQQLPQDEHGWHWDDYRYSLLFIVRAPKEGNGGLVEFVPNTEWDKENPNIQAYLDKGPVYREYVPQGSFYLINGAANLHHVSPLKEADLRIIVCFSYAGADEIDRVVSHESMEEIYSL</sequence>
<name>A0ABS6VEN9_9GAMM</name>
<organism evidence="1 2">
    <name type="scientific">Pantoea allii</name>
    <dbReference type="NCBI Taxonomy" id="574096"/>
    <lineage>
        <taxon>Bacteria</taxon>
        <taxon>Pseudomonadati</taxon>
        <taxon>Pseudomonadota</taxon>
        <taxon>Gammaproteobacteria</taxon>
        <taxon>Enterobacterales</taxon>
        <taxon>Erwiniaceae</taxon>
        <taxon>Pantoea</taxon>
    </lineage>
</organism>